<evidence type="ECO:0000313" key="16">
    <source>
        <dbReference type="Proteomes" id="UP000014500"/>
    </source>
</evidence>
<dbReference type="NCBIfam" id="TIGR00177">
    <property type="entry name" value="molyb_syn"/>
    <property type="match status" value="2"/>
</dbReference>
<evidence type="ECO:0000256" key="12">
    <source>
        <dbReference type="ARBA" id="ARBA00023268"/>
    </source>
</evidence>
<dbReference type="NCBIfam" id="NF045515">
    <property type="entry name" value="Glp_gephyrin"/>
    <property type="match status" value="1"/>
</dbReference>
<dbReference type="STRING" id="126957.T1JB58"/>
<feature type="domain" description="MoaB/Mog" evidence="14">
    <location>
        <begin position="393"/>
        <end position="530"/>
    </location>
</feature>
<dbReference type="GO" id="GO:0061599">
    <property type="term" value="F:molybdopterin molybdotransferase activity"/>
    <property type="evidence" value="ECO:0007669"/>
    <property type="project" value="UniProtKB-UniRule"/>
</dbReference>
<name>T1JB58_STRMM</name>
<dbReference type="InterPro" id="IPR036425">
    <property type="entry name" value="MoaB/Mog-like_dom_sf"/>
</dbReference>
<dbReference type="CDD" id="cd00887">
    <property type="entry name" value="MoeA"/>
    <property type="match status" value="1"/>
</dbReference>
<dbReference type="PROSITE" id="PS01079">
    <property type="entry name" value="MOCF_BIOSYNTHESIS_2"/>
    <property type="match status" value="1"/>
</dbReference>
<dbReference type="InterPro" id="IPR036135">
    <property type="entry name" value="MoeA_linker/N_sf"/>
</dbReference>
<dbReference type="InterPro" id="IPR005111">
    <property type="entry name" value="MoeA_C_domain_IV"/>
</dbReference>
<evidence type="ECO:0000259" key="14">
    <source>
        <dbReference type="SMART" id="SM00852"/>
    </source>
</evidence>
<comment type="catalytic activity">
    <reaction evidence="13">
        <text>molybdopterin + ATP + H(+) = adenylyl-molybdopterin + diphosphate</text>
        <dbReference type="Rhea" id="RHEA:31331"/>
        <dbReference type="ChEBI" id="CHEBI:15378"/>
        <dbReference type="ChEBI" id="CHEBI:30616"/>
        <dbReference type="ChEBI" id="CHEBI:33019"/>
        <dbReference type="ChEBI" id="CHEBI:58698"/>
        <dbReference type="ChEBI" id="CHEBI:62727"/>
    </reaction>
</comment>
<dbReference type="FunFam" id="2.170.190.11:FF:000001">
    <property type="entry name" value="Molybdopterin molybdenumtransferase"/>
    <property type="match status" value="1"/>
</dbReference>
<reference evidence="15" key="2">
    <citation type="submission" date="2015-02" db="UniProtKB">
        <authorList>
            <consortium name="EnsemblMetazoa"/>
        </authorList>
    </citation>
    <scope>IDENTIFICATION</scope>
</reference>
<evidence type="ECO:0000256" key="8">
    <source>
        <dbReference type="ARBA" id="ARBA00022741"/>
    </source>
</evidence>
<dbReference type="Gene3D" id="2.170.190.11">
    <property type="entry name" value="Molybdopterin biosynthesis moea protein, domain 3"/>
    <property type="match status" value="1"/>
</dbReference>
<comment type="catalytic activity">
    <reaction evidence="13">
        <text>adenylyl-molybdopterin + molybdate = Mo-molybdopterin + AMP + H(+)</text>
        <dbReference type="Rhea" id="RHEA:35047"/>
        <dbReference type="ChEBI" id="CHEBI:15378"/>
        <dbReference type="ChEBI" id="CHEBI:36264"/>
        <dbReference type="ChEBI" id="CHEBI:62727"/>
        <dbReference type="ChEBI" id="CHEBI:71302"/>
        <dbReference type="ChEBI" id="CHEBI:456215"/>
    </reaction>
</comment>
<dbReference type="PROSITE" id="PS01078">
    <property type="entry name" value="MOCF_BIOSYNTHESIS_1"/>
    <property type="match status" value="1"/>
</dbReference>
<comment type="similarity">
    <text evidence="3">In the N-terminal section; belongs to the MoaB/Mog family.</text>
</comment>
<keyword evidence="9" id="KW-0067">ATP-binding</keyword>
<keyword evidence="11 13" id="KW-0501">Molybdenum cofactor biosynthesis</keyword>
<dbReference type="GO" id="GO:0005524">
    <property type="term" value="F:ATP binding"/>
    <property type="evidence" value="ECO:0007669"/>
    <property type="project" value="UniProtKB-UniRule"/>
</dbReference>
<comment type="pathway">
    <text evidence="2 13">Cofactor biosynthesis; molybdopterin biosynthesis.</text>
</comment>
<evidence type="ECO:0000256" key="2">
    <source>
        <dbReference type="ARBA" id="ARBA00005046"/>
    </source>
</evidence>
<dbReference type="HOGENOM" id="CLU_010186_2_2_1"/>
<evidence type="ECO:0000256" key="11">
    <source>
        <dbReference type="ARBA" id="ARBA00023150"/>
    </source>
</evidence>
<dbReference type="OMA" id="ESPYPMI"/>
<dbReference type="Gene3D" id="2.40.340.10">
    <property type="entry name" value="MoeA, C-terminal, domain IV"/>
    <property type="match status" value="1"/>
</dbReference>
<evidence type="ECO:0000256" key="9">
    <source>
        <dbReference type="ARBA" id="ARBA00022840"/>
    </source>
</evidence>
<comment type="similarity">
    <text evidence="13">Belongs to the MoeA family.</text>
</comment>
<dbReference type="FunFam" id="3.40.980.10:FF:000002">
    <property type="entry name" value="Molybdopterin molybdenumtransferase"/>
    <property type="match status" value="1"/>
</dbReference>
<protein>
    <recommendedName>
        <fullName evidence="14">MoaB/Mog domain-containing protein</fullName>
    </recommendedName>
</protein>
<evidence type="ECO:0000256" key="13">
    <source>
        <dbReference type="RuleBase" id="RU365090"/>
    </source>
</evidence>
<evidence type="ECO:0000256" key="5">
    <source>
        <dbReference type="ARBA" id="ARBA00022505"/>
    </source>
</evidence>
<keyword evidence="16" id="KW-1185">Reference proteome</keyword>
<keyword evidence="5 13" id="KW-0500">Molybdenum</keyword>
<dbReference type="AlphaFoldDB" id="T1JB58"/>
<evidence type="ECO:0000256" key="3">
    <source>
        <dbReference type="ARBA" id="ARBA00007589"/>
    </source>
</evidence>
<evidence type="ECO:0000256" key="1">
    <source>
        <dbReference type="ARBA" id="ARBA00001946"/>
    </source>
</evidence>
<keyword evidence="8" id="KW-0547">Nucleotide-binding</keyword>
<evidence type="ECO:0000256" key="7">
    <source>
        <dbReference type="ARBA" id="ARBA00022723"/>
    </source>
</evidence>
<organism evidence="15 16">
    <name type="scientific">Strigamia maritima</name>
    <name type="common">European centipede</name>
    <name type="synonym">Geophilus maritimus</name>
    <dbReference type="NCBI Taxonomy" id="126957"/>
    <lineage>
        <taxon>Eukaryota</taxon>
        <taxon>Metazoa</taxon>
        <taxon>Ecdysozoa</taxon>
        <taxon>Arthropoda</taxon>
        <taxon>Myriapoda</taxon>
        <taxon>Chilopoda</taxon>
        <taxon>Pleurostigmophora</taxon>
        <taxon>Geophilomorpha</taxon>
        <taxon>Linotaeniidae</taxon>
        <taxon>Strigamia</taxon>
    </lineage>
</organism>
<evidence type="ECO:0000256" key="4">
    <source>
        <dbReference type="ARBA" id="ARBA00008339"/>
    </source>
</evidence>
<dbReference type="EMBL" id="JH432008">
    <property type="status" value="NOT_ANNOTATED_CDS"/>
    <property type="molecule type" value="Genomic_DNA"/>
</dbReference>
<dbReference type="SUPFAM" id="SSF53218">
    <property type="entry name" value="Molybdenum cofactor biosynthesis proteins"/>
    <property type="match status" value="2"/>
</dbReference>
<keyword evidence="10 13" id="KW-0460">Magnesium</keyword>
<dbReference type="InterPro" id="IPR005110">
    <property type="entry name" value="MoeA_linker/N"/>
</dbReference>
<accession>T1JB58</accession>
<sequence>MSNTSLDSTIPLEIGLLTISDRCSRGESQDISGLNIRNILQSTEELANVIVIQSIVADDQVVIETTLKSWCDQLQLGLILTIGGTGFAPRDVTPEATKNVIEKEAPGMALAMLKGSLEVTPMAMLSRSACGIRGQTLIVNLPGSKKASDECLQFVLPCLHHATSLLRNDNSEIESTHDRMSCSHDFSFCTSKYSLEDSADGQVAFRARKSPYPAIPVRTAVDNILRETKILDFETLNYKDAHGRVLAIDVRAKDPLPPFPASVKDGYAVIAADGVGIRKVLGESSAGSSDCSEIKPGCCLRINTGAPVPSGANAVVQVEDTELVIASEDGVKEIEVNILKAPNVGLDIRPIGCDIQVKEKVLKAGTTVGSFELGILAAVGQTQVTVYKRPKIALMCPEDHELLPGHIRDSNTLTLTSLLQEHGFSKVITDILRDSPDEIEEKLKTIFQNVDVIITTGGVSMGDKDFLKQVLKNSFNADIHFGRVFMKPGLPTTFATVTVSNKKKLIFCLPGNPVSATVTFHLFVLPALYHMTGHVKPPIPKIKAKLGFEVPHLDPRPEYQRVILHWPEDSETPVAKSTGAQRSSRLVSMVRANAIVILPPRTESQAKLEKGTVVNALLLRKL</sequence>
<comment type="similarity">
    <text evidence="4">In the C-terminal section; belongs to the MoeA family.</text>
</comment>
<dbReference type="CDD" id="cd00886">
    <property type="entry name" value="MogA_MoaB"/>
    <property type="match status" value="1"/>
</dbReference>
<dbReference type="eggNOG" id="KOG2371">
    <property type="taxonomic scope" value="Eukaryota"/>
</dbReference>
<dbReference type="SMART" id="SM00852">
    <property type="entry name" value="MoCF_biosynth"/>
    <property type="match status" value="2"/>
</dbReference>
<comment type="cofactor">
    <cofactor evidence="1 13">
        <name>Mg(2+)</name>
        <dbReference type="ChEBI" id="CHEBI:18420"/>
    </cofactor>
</comment>
<dbReference type="InterPro" id="IPR038987">
    <property type="entry name" value="MoeA-like"/>
</dbReference>
<keyword evidence="7 13" id="KW-0479">Metal-binding</keyword>
<evidence type="ECO:0000256" key="10">
    <source>
        <dbReference type="ARBA" id="ARBA00022842"/>
    </source>
</evidence>
<dbReference type="SUPFAM" id="SSF63882">
    <property type="entry name" value="MoeA N-terminal region -like"/>
    <property type="match status" value="1"/>
</dbReference>
<reference evidence="16" key="1">
    <citation type="submission" date="2011-05" db="EMBL/GenBank/DDBJ databases">
        <authorList>
            <person name="Richards S.R."/>
            <person name="Qu J."/>
            <person name="Jiang H."/>
            <person name="Jhangiani S.N."/>
            <person name="Agravi P."/>
            <person name="Goodspeed R."/>
            <person name="Gross S."/>
            <person name="Mandapat C."/>
            <person name="Jackson L."/>
            <person name="Mathew T."/>
            <person name="Pu L."/>
            <person name="Thornton R."/>
            <person name="Saada N."/>
            <person name="Wilczek-Boney K.B."/>
            <person name="Lee S."/>
            <person name="Kovar C."/>
            <person name="Wu Y."/>
            <person name="Scherer S.E."/>
            <person name="Worley K.C."/>
            <person name="Muzny D.M."/>
            <person name="Gibbs R."/>
        </authorList>
    </citation>
    <scope>NUCLEOTIDE SEQUENCE</scope>
    <source>
        <strain evidence="16">Brora</strain>
    </source>
</reference>
<dbReference type="Gene3D" id="3.40.980.10">
    <property type="entry name" value="MoaB/Mog-like domain"/>
    <property type="match status" value="2"/>
</dbReference>
<keyword evidence="12" id="KW-0511">Multifunctional enzyme</keyword>
<dbReference type="EnsemblMetazoa" id="SMAR010991-RA">
    <property type="protein sequence ID" value="SMAR010991-PA"/>
    <property type="gene ID" value="SMAR010991"/>
</dbReference>
<dbReference type="UniPathway" id="UPA00344"/>
<dbReference type="Pfam" id="PF00994">
    <property type="entry name" value="MoCF_biosynth"/>
    <property type="match status" value="2"/>
</dbReference>
<keyword evidence="6 13" id="KW-0808">Transferase</keyword>
<dbReference type="GO" id="GO:0005829">
    <property type="term" value="C:cytosol"/>
    <property type="evidence" value="ECO:0007669"/>
    <property type="project" value="TreeGrafter"/>
</dbReference>
<dbReference type="PANTHER" id="PTHR10192:SF5">
    <property type="entry name" value="GEPHYRIN"/>
    <property type="match status" value="1"/>
</dbReference>
<proteinExistence type="inferred from homology"/>
<evidence type="ECO:0000313" key="15">
    <source>
        <dbReference type="EnsemblMetazoa" id="SMAR010991-PA"/>
    </source>
</evidence>
<dbReference type="SUPFAM" id="SSF63867">
    <property type="entry name" value="MoeA C-terminal domain-like"/>
    <property type="match status" value="1"/>
</dbReference>
<dbReference type="GO" id="GO:0046872">
    <property type="term" value="F:metal ion binding"/>
    <property type="evidence" value="ECO:0007669"/>
    <property type="project" value="UniProtKB-UniRule"/>
</dbReference>
<dbReference type="InterPro" id="IPR008284">
    <property type="entry name" value="MoCF_biosynth_CS"/>
</dbReference>
<dbReference type="FunFam" id="3.40.980.10:FF:000001">
    <property type="entry name" value="Molybdopterin molybdenumtransferase"/>
    <property type="match status" value="1"/>
</dbReference>
<dbReference type="GO" id="GO:0061598">
    <property type="term" value="F:molybdopterin adenylyltransferase activity"/>
    <property type="evidence" value="ECO:0007669"/>
    <property type="project" value="UniProtKB-UniRule"/>
</dbReference>
<dbReference type="PhylomeDB" id="T1JB58"/>
<dbReference type="InterPro" id="IPR001453">
    <property type="entry name" value="MoaB/Mog_dom"/>
</dbReference>
<evidence type="ECO:0000256" key="6">
    <source>
        <dbReference type="ARBA" id="ARBA00022679"/>
    </source>
</evidence>
<dbReference type="Gene3D" id="3.90.105.10">
    <property type="entry name" value="Molybdopterin biosynthesis moea protein, domain 2"/>
    <property type="match status" value="1"/>
</dbReference>
<dbReference type="Pfam" id="PF03453">
    <property type="entry name" value="MoeA_N"/>
    <property type="match status" value="1"/>
</dbReference>
<dbReference type="GO" id="GO:0006777">
    <property type="term" value="P:Mo-molybdopterin cofactor biosynthetic process"/>
    <property type="evidence" value="ECO:0007669"/>
    <property type="project" value="UniProtKB-UniRule"/>
</dbReference>
<feature type="domain" description="MoaB/Mog" evidence="14">
    <location>
        <begin position="15"/>
        <end position="161"/>
    </location>
</feature>
<dbReference type="PANTHER" id="PTHR10192">
    <property type="entry name" value="MOLYBDOPTERIN BIOSYNTHESIS PROTEIN"/>
    <property type="match status" value="1"/>
</dbReference>
<dbReference type="Proteomes" id="UP000014500">
    <property type="component" value="Unassembled WGS sequence"/>
</dbReference>
<dbReference type="InterPro" id="IPR036688">
    <property type="entry name" value="MoeA_C_domain_IV_sf"/>
</dbReference>
<comment type="function">
    <text evidence="13">Catalyzes two steps in the biosynthesis of the molybdenum cofactor. In the first step, molybdopterin is adenylated. Subsequently, molybdate is inserted into adenylated molybdopterin and AMP is released.</text>
</comment>
<dbReference type="Pfam" id="PF03454">
    <property type="entry name" value="MoeA_C"/>
    <property type="match status" value="1"/>
</dbReference>